<keyword evidence="3" id="KW-0268">Exocytosis</keyword>
<comment type="similarity">
    <text evidence="1">Belongs to the SEC3 family.</text>
</comment>
<dbReference type="GO" id="GO:0000145">
    <property type="term" value="C:exocyst"/>
    <property type="evidence" value="ECO:0007669"/>
    <property type="project" value="InterPro"/>
</dbReference>
<evidence type="ECO:0000259" key="6">
    <source>
        <dbReference type="Pfam" id="PF09763"/>
    </source>
</evidence>
<evidence type="ECO:0008006" key="10">
    <source>
        <dbReference type="Google" id="ProtNLM"/>
    </source>
</evidence>
<proteinExistence type="inferred from homology"/>
<feature type="domain" description="Exocyst complex component Sec3 C-terminal" evidence="7">
    <location>
        <begin position="373"/>
        <end position="716"/>
    </location>
</feature>
<dbReference type="OrthoDB" id="27109at2759"/>
<name>A0A9W8B6E8_9FUNG</name>
<evidence type="ECO:0000256" key="4">
    <source>
        <dbReference type="ARBA" id="ARBA00023054"/>
    </source>
</evidence>
<dbReference type="GO" id="GO:0005886">
    <property type="term" value="C:plasma membrane"/>
    <property type="evidence" value="ECO:0007669"/>
    <property type="project" value="TreeGrafter"/>
</dbReference>
<gene>
    <name evidence="8" type="ORF">H4R34_002505</name>
</gene>
<evidence type="ECO:0000256" key="5">
    <source>
        <dbReference type="SAM" id="MobiDB-lite"/>
    </source>
</evidence>
<feature type="region of interest" description="Disordered" evidence="5">
    <location>
        <begin position="311"/>
        <end position="343"/>
    </location>
</feature>
<dbReference type="PANTHER" id="PTHR16092:SF14">
    <property type="entry name" value="EXOCYST COMPLEX COMPONENT 1 ISOFORM X1"/>
    <property type="match status" value="1"/>
</dbReference>
<keyword evidence="4" id="KW-0175">Coiled coil</keyword>
<protein>
    <recommendedName>
        <fullName evidence="10">Exocyst complex component Sec3 C-terminal domain-containing protein</fullName>
    </recommendedName>
</protein>
<evidence type="ECO:0000256" key="2">
    <source>
        <dbReference type="ARBA" id="ARBA00022448"/>
    </source>
</evidence>
<evidence type="ECO:0000256" key="1">
    <source>
        <dbReference type="ARBA" id="ARBA00006518"/>
    </source>
</evidence>
<organism evidence="8 9">
    <name type="scientific">Dimargaris verticillata</name>
    <dbReference type="NCBI Taxonomy" id="2761393"/>
    <lineage>
        <taxon>Eukaryota</taxon>
        <taxon>Fungi</taxon>
        <taxon>Fungi incertae sedis</taxon>
        <taxon>Zoopagomycota</taxon>
        <taxon>Kickxellomycotina</taxon>
        <taxon>Dimargaritomycetes</taxon>
        <taxon>Dimargaritales</taxon>
        <taxon>Dimargaritaceae</taxon>
        <taxon>Dimargaris</taxon>
    </lineage>
</organism>
<evidence type="ECO:0000313" key="9">
    <source>
        <dbReference type="Proteomes" id="UP001151582"/>
    </source>
</evidence>
<dbReference type="Proteomes" id="UP001151582">
    <property type="component" value="Unassembled WGS sequence"/>
</dbReference>
<dbReference type="GO" id="GO:0005546">
    <property type="term" value="F:phosphatidylinositol-4,5-bisphosphate binding"/>
    <property type="evidence" value="ECO:0007669"/>
    <property type="project" value="TreeGrafter"/>
</dbReference>
<accession>A0A9W8B6E8</accession>
<keyword evidence="2" id="KW-0813">Transport</keyword>
<reference evidence="8" key="1">
    <citation type="submission" date="2022-07" db="EMBL/GenBank/DDBJ databases">
        <title>Phylogenomic reconstructions and comparative analyses of Kickxellomycotina fungi.</title>
        <authorList>
            <person name="Reynolds N.K."/>
            <person name="Stajich J.E."/>
            <person name="Barry K."/>
            <person name="Grigoriev I.V."/>
            <person name="Crous P."/>
            <person name="Smith M.E."/>
        </authorList>
    </citation>
    <scope>NUCLEOTIDE SEQUENCE</scope>
    <source>
        <strain evidence="8">RSA 567</strain>
    </source>
</reference>
<dbReference type="InterPro" id="IPR048628">
    <property type="entry name" value="Sec3_C"/>
</dbReference>
<sequence length="739" mass="83635">MSEAAAGADVTNDACILEADDLLAEFGWQANLGASALEERLLQELTVLEKDTVRSIIDADSQIKSVLGELDNGAGHLDALDGWLRGYNYELTSMEKDIMEIQAQNELLKVEERNQTRLLEELEYLMYSITITEEELSTLREESLESSHGLYNIERAAGRLQRMLESNLDPKLKAMRATQEKMEKYTYYSGNFAARATEYLKVMFRFSIESVAADSSKGKGKLAPSPGIIVKPTGPAYVHKSLVKFRALVLWLKQMATDKHKELRNIYISTMGNLYNSQIQDLVGSVKPLMVRGKASTDDLDHLFTTHTNANKTAPLPLSQGGPRPRRASMVGGDSHGHRGSSATRPDEVFHLAMSCVIPLAISEQNFIDDMFSLHTSLPFYEFITRPDRETLDDLNVPRPREKDPHVAKELKDAMGLIFSVLGSEMPSLIDLGLRNDKTHAVGMIVSVEHHLKDCEVSNQEFVFVVLQNMQKQLAATFARFIDDQLRAIDDTKVTAKRRIGILPFFRVFPKFVQKVDEQLGNSQTEARKLVGQGYEKIVTLMFNRLLAIGREADTSLNLTEDKDAMKEQLNAHILTIENMHYFYSALHGTDIAILGRYVEKAKASYDESMTAYIKTIVRRPLGRLIEFFEGIENLLKTGDATEVGYHLSYNRTALKKVLQQTPAEEVRRSIKLLNRRIEKHFPDYAPLRVLVWKGVYLELARDVDRYNHLIRLCYPNDNVALDFTEQDLQSWCESAARS</sequence>
<dbReference type="Pfam" id="PF20654">
    <property type="entry name" value="Sec3_C-term"/>
    <property type="match status" value="1"/>
</dbReference>
<comment type="caution">
    <text evidence="8">The sequence shown here is derived from an EMBL/GenBank/DDBJ whole genome shotgun (WGS) entry which is preliminary data.</text>
</comment>
<evidence type="ECO:0000259" key="7">
    <source>
        <dbReference type="Pfam" id="PF20654"/>
    </source>
</evidence>
<feature type="domain" description="Exocyst complex component Sec3 coiled-coil" evidence="6">
    <location>
        <begin position="35"/>
        <end position="163"/>
    </location>
</feature>
<dbReference type="GO" id="GO:0006887">
    <property type="term" value="P:exocytosis"/>
    <property type="evidence" value="ECO:0007669"/>
    <property type="project" value="UniProtKB-KW"/>
</dbReference>
<dbReference type="EMBL" id="JANBQB010000175">
    <property type="protein sequence ID" value="KAJ1980303.1"/>
    <property type="molecule type" value="Genomic_DNA"/>
</dbReference>
<keyword evidence="9" id="KW-1185">Reference proteome</keyword>
<evidence type="ECO:0000256" key="3">
    <source>
        <dbReference type="ARBA" id="ARBA00022483"/>
    </source>
</evidence>
<dbReference type="InterPro" id="IPR019160">
    <property type="entry name" value="Sec3_CC"/>
</dbReference>
<dbReference type="Pfam" id="PF09763">
    <property type="entry name" value="Sec3_CC"/>
    <property type="match status" value="1"/>
</dbReference>
<dbReference type="GO" id="GO:0006893">
    <property type="term" value="P:Golgi to plasma membrane transport"/>
    <property type="evidence" value="ECO:0007669"/>
    <property type="project" value="TreeGrafter"/>
</dbReference>
<evidence type="ECO:0000313" key="8">
    <source>
        <dbReference type="EMBL" id="KAJ1980303.1"/>
    </source>
</evidence>
<dbReference type="PANTHER" id="PTHR16092">
    <property type="entry name" value="SEC3/SYNTAXIN-RELATED"/>
    <property type="match status" value="1"/>
</dbReference>
<dbReference type="AlphaFoldDB" id="A0A9W8B6E8"/>